<gene>
    <name evidence="2" type="ORF">HPP92_007155</name>
</gene>
<dbReference type="AlphaFoldDB" id="A0A835RC48"/>
<dbReference type="EMBL" id="JADCNL010000003">
    <property type="protein sequence ID" value="KAG0488344.1"/>
    <property type="molecule type" value="Genomic_DNA"/>
</dbReference>
<accession>A0A835RC48</accession>
<proteinExistence type="predicted"/>
<evidence type="ECO:0000256" key="1">
    <source>
        <dbReference type="SAM" id="MobiDB-lite"/>
    </source>
</evidence>
<comment type="caution">
    <text evidence="2">The sequence shown here is derived from an EMBL/GenBank/DDBJ whole genome shotgun (WGS) entry which is preliminary data.</text>
</comment>
<evidence type="ECO:0000313" key="2">
    <source>
        <dbReference type="EMBL" id="KAG0488344.1"/>
    </source>
</evidence>
<keyword evidence="3" id="KW-1185">Reference proteome</keyword>
<dbReference type="OrthoDB" id="10262526at2759"/>
<sequence length="149" mass="16602">MGSRFHTVEALSWIYRGARLAGRRDNIDSCGQHPRRRWRPPAYLVSTVDRRPTLRHAMPSHGVPSIASATGPRNQTERFQASAGSDGSHYAHAGVPSACILGRNLRSKNGWFTGFYNSQHVSHFAAFFIDARAQISVVESRSIARTPWT</sequence>
<protein>
    <submittedName>
        <fullName evidence="2">Uncharacterized protein</fullName>
    </submittedName>
</protein>
<name>A0A835RC48_VANPL</name>
<dbReference type="Proteomes" id="UP000636800">
    <property type="component" value="Chromosome 3"/>
</dbReference>
<evidence type="ECO:0000313" key="3">
    <source>
        <dbReference type="Proteomes" id="UP000636800"/>
    </source>
</evidence>
<feature type="compositionally biased region" description="Polar residues" evidence="1">
    <location>
        <begin position="67"/>
        <end position="80"/>
    </location>
</feature>
<feature type="region of interest" description="Disordered" evidence="1">
    <location>
        <begin position="57"/>
        <end position="80"/>
    </location>
</feature>
<organism evidence="2 3">
    <name type="scientific">Vanilla planifolia</name>
    <name type="common">Vanilla</name>
    <dbReference type="NCBI Taxonomy" id="51239"/>
    <lineage>
        <taxon>Eukaryota</taxon>
        <taxon>Viridiplantae</taxon>
        <taxon>Streptophyta</taxon>
        <taxon>Embryophyta</taxon>
        <taxon>Tracheophyta</taxon>
        <taxon>Spermatophyta</taxon>
        <taxon>Magnoliopsida</taxon>
        <taxon>Liliopsida</taxon>
        <taxon>Asparagales</taxon>
        <taxon>Orchidaceae</taxon>
        <taxon>Vanilloideae</taxon>
        <taxon>Vanilleae</taxon>
        <taxon>Vanilla</taxon>
    </lineage>
</organism>
<reference evidence="2 3" key="1">
    <citation type="journal article" date="2020" name="Nat. Food">
        <title>A phased Vanilla planifolia genome enables genetic improvement of flavour and production.</title>
        <authorList>
            <person name="Hasing T."/>
            <person name="Tang H."/>
            <person name="Brym M."/>
            <person name="Khazi F."/>
            <person name="Huang T."/>
            <person name="Chambers A.H."/>
        </authorList>
    </citation>
    <scope>NUCLEOTIDE SEQUENCE [LARGE SCALE GENOMIC DNA]</scope>
    <source>
        <tissue evidence="2">Leaf</tissue>
    </source>
</reference>